<evidence type="ECO:0000313" key="1">
    <source>
        <dbReference type="EMBL" id="BCQ35463.1"/>
    </source>
</evidence>
<evidence type="ECO:0008006" key="3">
    <source>
        <dbReference type="Google" id="ProtNLM"/>
    </source>
</evidence>
<name>A0ABN6DNL3_ERWRD</name>
<accession>A0ABN6DNL3</accession>
<dbReference type="SUPFAM" id="SSF56024">
    <property type="entry name" value="Phospholipase D/nuclease"/>
    <property type="match status" value="1"/>
</dbReference>
<gene>
    <name evidence="1" type="ORF">ERHA53_28060</name>
</gene>
<proteinExistence type="predicted"/>
<dbReference type="Proteomes" id="UP000677515">
    <property type="component" value="Chromosome"/>
</dbReference>
<dbReference type="CDD" id="cd09117">
    <property type="entry name" value="PLDc_Bfil_DEXD_like"/>
    <property type="match status" value="1"/>
</dbReference>
<evidence type="ECO:0000313" key="2">
    <source>
        <dbReference type="Proteomes" id="UP000677515"/>
    </source>
</evidence>
<dbReference type="Gene3D" id="3.30.870.10">
    <property type="entry name" value="Endonuclease Chain A"/>
    <property type="match status" value="1"/>
</dbReference>
<organism evidence="1 2">
    <name type="scientific">Erwinia rhapontici</name>
    <name type="common">Pectobacterium rhapontici</name>
    <dbReference type="NCBI Taxonomy" id="55212"/>
    <lineage>
        <taxon>Bacteria</taxon>
        <taxon>Pseudomonadati</taxon>
        <taxon>Pseudomonadota</taxon>
        <taxon>Gammaproteobacteria</taxon>
        <taxon>Enterobacterales</taxon>
        <taxon>Erwiniaceae</taxon>
        <taxon>Erwinia</taxon>
    </lineage>
</organism>
<sequence length="330" mass="36967">MFLTSSDYQQAVTSLAADEEELLAAVAFWGKGADTMICPRVGQRARLICNVDSGATNPQVIKALRDKPGVTIRQSDKLHAKVIAGAKQALVGSANFSANGLNLEGSEQSWWDEAGLLTEDPGQIAAIHQWFAAQWEASRDISDKDLQLAQLRWSQRRASRTASAPIHAFERLRPTDAEDREIYLVIYNEAMSQDGEKAFQEEQKKRTCQPQTDITVLPPLYEGWPDLPTNALLIDLYYEEGRKMECAGIFTRTLQDINFTYSDGSAGHLALCVREDKVMGYLFDDKEARLFVKQIRPFIKKILQHATGSEKSRSVCIPFSEVLHICQPSR</sequence>
<dbReference type="RefSeq" id="WP_212812904.1">
    <property type="nucleotide sequence ID" value="NZ_AP024329.1"/>
</dbReference>
<dbReference type="EMBL" id="AP024329">
    <property type="protein sequence ID" value="BCQ35463.1"/>
    <property type="molecule type" value="Genomic_DNA"/>
</dbReference>
<keyword evidence="2" id="KW-1185">Reference proteome</keyword>
<protein>
    <recommendedName>
        <fullName evidence="3">Phospholipase D-like domain-containing protein</fullName>
    </recommendedName>
</protein>
<reference evidence="1 2" key="1">
    <citation type="submission" date="2021-01" db="EMBL/GenBank/DDBJ databases">
        <title>Complete genome sequence of Erwinia rhapontici MAFF 311153.</title>
        <authorList>
            <person name="Morohoshi T."/>
            <person name="Someya N."/>
        </authorList>
    </citation>
    <scope>NUCLEOTIDE SEQUENCE [LARGE SCALE GENOMIC DNA]</scope>
    <source>
        <strain evidence="1 2">MAFF 311153</strain>
    </source>
</reference>